<evidence type="ECO:0000313" key="7">
    <source>
        <dbReference type="Proteomes" id="UP000186309"/>
    </source>
</evidence>
<dbReference type="GO" id="GO:0003677">
    <property type="term" value="F:DNA binding"/>
    <property type="evidence" value="ECO:0007669"/>
    <property type="project" value="InterPro"/>
</dbReference>
<dbReference type="Proteomes" id="UP000186309">
    <property type="component" value="Chromosome"/>
</dbReference>
<dbReference type="PRINTS" id="PR00508">
    <property type="entry name" value="S21N4MTFRASE"/>
</dbReference>
<gene>
    <name evidence="6" type="primary">rsrIM</name>
    <name evidence="6" type="ORF">BSF38_02194</name>
</gene>
<dbReference type="CDD" id="cd02440">
    <property type="entry name" value="AdoMet_MTases"/>
    <property type="match status" value="1"/>
</dbReference>
<reference evidence="7" key="1">
    <citation type="submission" date="2016-12" db="EMBL/GenBank/DDBJ databases">
        <title>Comparative genomics of four Isosphaeraceae planctomycetes: a common pool of plasmids and glycoside hydrolase genes.</title>
        <authorList>
            <person name="Ivanova A."/>
        </authorList>
    </citation>
    <scope>NUCLEOTIDE SEQUENCE [LARGE SCALE GENOMIC DNA]</scope>
    <source>
        <strain evidence="7">PX4</strain>
    </source>
</reference>
<dbReference type="REBASE" id="185856">
    <property type="entry name" value="M.PboPX4ORF2194P"/>
</dbReference>
<dbReference type="EMBL" id="CP019082">
    <property type="protein sequence ID" value="APW60706.1"/>
    <property type="molecule type" value="Genomic_DNA"/>
</dbReference>
<keyword evidence="2 6" id="KW-0489">Methyltransferase</keyword>
<dbReference type="InterPro" id="IPR002941">
    <property type="entry name" value="DNA_methylase_N4/N6"/>
</dbReference>
<dbReference type="KEGG" id="pbor:BSF38_02194"/>
<organism evidence="6 7">
    <name type="scientific">Paludisphaera borealis</name>
    <dbReference type="NCBI Taxonomy" id="1387353"/>
    <lineage>
        <taxon>Bacteria</taxon>
        <taxon>Pseudomonadati</taxon>
        <taxon>Planctomycetota</taxon>
        <taxon>Planctomycetia</taxon>
        <taxon>Isosphaerales</taxon>
        <taxon>Isosphaeraceae</taxon>
        <taxon>Paludisphaera</taxon>
    </lineage>
</organism>
<evidence type="ECO:0000256" key="2">
    <source>
        <dbReference type="ARBA" id="ARBA00022603"/>
    </source>
</evidence>
<dbReference type="InterPro" id="IPR001091">
    <property type="entry name" value="RM_Methyltransferase"/>
</dbReference>
<keyword evidence="3 6" id="KW-0808">Transferase</keyword>
<name>A0A1U7CP74_9BACT</name>
<feature type="domain" description="DNA methylase N-4/N-6" evidence="5">
    <location>
        <begin position="37"/>
        <end position="282"/>
    </location>
</feature>
<dbReference type="EC" id="2.1.1.-" evidence="4"/>
<evidence type="ECO:0000259" key="5">
    <source>
        <dbReference type="Pfam" id="PF01555"/>
    </source>
</evidence>
<evidence type="ECO:0000256" key="1">
    <source>
        <dbReference type="ARBA" id="ARBA00006594"/>
    </source>
</evidence>
<evidence type="ECO:0000256" key="4">
    <source>
        <dbReference type="RuleBase" id="RU362026"/>
    </source>
</evidence>
<dbReference type="Gene3D" id="3.40.50.150">
    <property type="entry name" value="Vaccinia Virus protein VP39"/>
    <property type="match status" value="1"/>
</dbReference>
<dbReference type="Pfam" id="PF01555">
    <property type="entry name" value="N6_N4_Mtase"/>
    <property type="match status" value="1"/>
</dbReference>
<dbReference type="InterPro" id="IPR029063">
    <property type="entry name" value="SAM-dependent_MTases_sf"/>
</dbReference>
<dbReference type="PROSITE" id="PS00092">
    <property type="entry name" value="N6_MTASE"/>
    <property type="match status" value="1"/>
</dbReference>
<evidence type="ECO:0000313" key="6">
    <source>
        <dbReference type="EMBL" id="APW60706.1"/>
    </source>
</evidence>
<proteinExistence type="inferred from homology"/>
<dbReference type="RefSeq" id="WP_210405709.1">
    <property type="nucleotide sequence ID" value="NZ_CP019082.1"/>
</dbReference>
<protein>
    <recommendedName>
        <fullName evidence="4">Methyltransferase</fullName>
        <ecNumber evidence="4">2.1.1.-</ecNumber>
    </recommendedName>
</protein>
<sequence>MTITPTREIEDDRPVPPCSVHHDDCLSFLRGMAAGSVALVYLDPPFFTRRVHRLHTRDRTMSYSFDDVWESQEEYAAFLRERLEEAHRVLAENGSLFFHCDRNAGHVARGLLDVVFGAANFRSEIIWHYRRWSSGSSSLLPAHQTIYYYTRSGSFVFHPVWGEYSPATNVDQLLQRRERDAFQKAVYQRDRSGRPIPSGDKPGVPLSDVWDIPYLNPKARERTGYPTQKPVVLLERIIGLATNPGDLVLDPFCGSGTALVAALLLGRRAIGVDRSPAAVELTRKRLADPIRSRSRVLERGRESYRTADAESLALLTGLDCVPVHRNAGVDAILKQEFDDSPVPIRVQRAGETVAEAAAKLHRAGGPKGAKRMFLVVQEPDATAAETRPLPAGVFVIDAPAVAIRRLLRDDPDDS</sequence>
<dbReference type="GO" id="GO:0005737">
    <property type="term" value="C:cytoplasm"/>
    <property type="evidence" value="ECO:0007669"/>
    <property type="project" value="TreeGrafter"/>
</dbReference>
<dbReference type="GO" id="GO:0008170">
    <property type="term" value="F:N-methyltransferase activity"/>
    <property type="evidence" value="ECO:0007669"/>
    <property type="project" value="InterPro"/>
</dbReference>
<dbReference type="AlphaFoldDB" id="A0A1U7CP74"/>
<accession>A0A1U7CP74</accession>
<dbReference type="InterPro" id="IPR002052">
    <property type="entry name" value="DNA_methylase_N6_adenine_CS"/>
</dbReference>
<evidence type="ECO:0000256" key="3">
    <source>
        <dbReference type="ARBA" id="ARBA00022679"/>
    </source>
</evidence>
<dbReference type="SUPFAM" id="SSF53335">
    <property type="entry name" value="S-adenosyl-L-methionine-dependent methyltransferases"/>
    <property type="match status" value="1"/>
</dbReference>
<dbReference type="PANTHER" id="PTHR13370:SF3">
    <property type="entry name" value="TRNA (GUANINE(10)-N2)-METHYLTRANSFERASE HOMOLOG"/>
    <property type="match status" value="1"/>
</dbReference>
<dbReference type="PANTHER" id="PTHR13370">
    <property type="entry name" value="RNA METHYLASE-RELATED"/>
    <property type="match status" value="1"/>
</dbReference>
<dbReference type="GO" id="GO:0032259">
    <property type="term" value="P:methylation"/>
    <property type="evidence" value="ECO:0007669"/>
    <property type="project" value="UniProtKB-KW"/>
</dbReference>
<comment type="similarity">
    <text evidence="1 4">Belongs to the N(4)/N(6)-methyltransferase family.</text>
</comment>
<keyword evidence="7" id="KW-1185">Reference proteome</keyword>